<dbReference type="EC" id="2.5.1.18" evidence="3"/>
<evidence type="ECO:0000313" key="3">
    <source>
        <dbReference type="EMBL" id="MBP2236950.1"/>
    </source>
</evidence>
<proteinExistence type="predicted"/>
<dbReference type="SUPFAM" id="SSF52833">
    <property type="entry name" value="Thioredoxin-like"/>
    <property type="match status" value="1"/>
</dbReference>
<dbReference type="InterPro" id="IPR036249">
    <property type="entry name" value="Thioredoxin-like_sf"/>
</dbReference>
<dbReference type="PANTHER" id="PTHR43968:SF6">
    <property type="entry name" value="GLUTATHIONE S-TRANSFERASE OMEGA"/>
    <property type="match status" value="1"/>
</dbReference>
<evidence type="ECO:0000259" key="1">
    <source>
        <dbReference type="PROSITE" id="PS50404"/>
    </source>
</evidence>
<dbReference type="InterPro" id="IPR010987">
    <property type="entry name" value="Glutathione-S-Trfase_C-like"/>
</dbReference>
<dbReference type="Gene3D" id="3.40.30.10">
    <property type="entry name" value="Glutaredoxin"/>
    <property type="match status" value="1"/>
</dbReference>
<gene>
    <name evidence="3" type="ORF">J2Z31_003464</name>
</gene>
<name>A0ABS4R223_9HYPH</name>
<dbReference type="Pfam" id="PF13417">
    <property type="entry name" value="GST_N_3"/>
    <property type="match status" value="1"/>
</dbReference>
<dbReference type="EMBL" id="JAGILA010000004">
    <property type="protein sequence ID" value="MBP2236950.1"/>
    <property type="molecule type" value="Genomic_DNA"/>
</dbReference>
<dbReference type="SFLD" id="SFLDG00358">
    <property type="entry name" value="Main_(cytGST)"/>
    <property type="match status" value="1"/>
</dbReference>
<comment type="caution">
    <text evidence="3">The sequence shown here is derived from an EMBL/GenBank/DDBJ whole genome shotgun (WGS) entry which is preliminary data.</text>
</comment>
<dbReference type="PROSITE" id="PS50404">
    <property type="entry name" value="GST_NTER"/>
    <property type="match status" value="1"/>
</dbReference>
<dbReference type="Pfam" id="PF13410">
    <property type="entry name" value="GST_C_2"/>
    <property type="match status" value="1"/>
</dbReference>
<dbReference type="InterPro" id="IPR050983">
    <property type="entry name" value="GST_Omega/HSP26"/>
</dbReference>
<accession>A0ABS4R223</accession>
<dbReference type="Gene3D" id="1.20.1050.10">
    <property type="match status" value="1"/>
</dbReference>
<evidence type="ECO:0000259" key="2">
    <source>
        <dbReference type="PROSITE" id="PS50405"/>
    </source>
</evidence>
<dbReference type="PROSITE" id="PS50405">
    <property type="entry name" value="GST_CTER"/>
    <property type="match status" value="1"/>
</dbReference>
<protein>
    <submittedName>
        <fullName evidence="3">Glutathione S-transferase</fullName>
        <ecNumber evidence="3">2.5.1.18</ecNumber>
    </submittedName>
</protein>
<keyword evidence="4" id="KW-1185">Reference proteome</keyword>
<sequence length="216" mass="24766">MKLYYHPLSTYAQKTMIAFNEKEISYEPMLVDLATPEGRAAYTAVYPLCKVPMLKPSEDWMVPESTIIIEYLEDKFPETPPLIPREGGDAARQVRFVDRMSDLYLNNPVRELVLQKVGFAPANEEVAAAARDTIRISYDYLDKRLAEQDWLCGEFSMADCSAIPPLFYAQTVAPFTDRPNIRRYWEQARRRPSYARVMQEFVPIWEGLLAGPAAAE</sequence>
<dbReference type="InterPro" id="IPR040079">
    <property type="entry name" value="Glutathione_S-Trfase"/>
</dbReference>
<evidence type="ECO:0000313" key="4">
    <source>
        <dbReference type="Proteomes" id="UP000730739"/>
    </source>
</evidence>
<dbReference type="Proteomes" id="UP000730739">
    <property type="component" value="Unassembled WGS sequence"/>
</dbReference>
<feature type="domain" description="GST C-terminal" evidence="2">
    <location>
        <begin position="86"/>
        <end position="213"/>
    </location>
</feature>
<dbReference type="SUPFAM" id="SSF47616">
    <property type="entry name" value="GST C-terminal domain-like"/>
    <property type="match status" value="1"/>
</dbReference>
<feature type="domain" description="GST N-terminal" evidence="1">
    <location>
        <begin position="1"/>
        <end position="80"/>
    </location>
</feature>
<dbReference type="PANTHER" id="PTHR43968">
    <property type="match status" value="1"/>
</dbReference>
<dbReference type="CDD" id="cd00570">
    <property type="entry name" value="GST_N_family"/>
    <property type="match status" value="1"/>
</dbReference>
<dbReference type="InterPro" id="IPR036282">
    <property type="entry name" value="Glutathione-S-Trfase_C_sf"/>
</dbReference>
<dbReference type="InterPro" id="IPR004045">
    <property type="entry name" value="Glutathione_S-Trfase_N"/>
</dbReference>
<dbReference type="SFLD" id="SFLDS00019">
    <property type="entry name" value="Glutathione_Transferase_(cytos"/>
    <property type="match status" value="1"/>
</dbReference>
<organism evidence="3 4">
    <name type="scientific">Sinorhizobium kostiense</name>
    <dbReference type="NCBI Taxonomy" id="76747"/>
    <lineage>
        <taxon>Bacteria</taxon>
        <taxon>Pseudomonadati</taxon>
        <taxon>Pseudomonadota</taxon>
        <taxon>Alphaproteobacteria</taxon>
        <taxon>Hyphomicrobiales</taxon>
        <taxon>Rhizobiaceae</taxon>
        <taxon>Sinorhizobium/Ensifer group</taxon>
        <taxon>Sinorhizobium</taxon>
    </lineage>
</organism>
<reference evidence="3 4" key="1">
    <citation type="submission" date="2021-03" db="EMBL/GenBank/DDBJ databases">
        <title>Genomic Encyclopedia of Type Strains, Phase IV (KMG-IV): sequencing the most valuable type-strain genomes for metagenomic binning, comparative biology and taxonomic classification.</title>
        <authorList>
            <person name="Goeker M."/>
        </authorList>
    </citation>
    <scope>NUCLEOTIDE SEQUENCE [LARGE SCALE GENOMIC DNA]</scope>
    <source>
        <strain evidence="3 4">DSM 13372</strain>
    </source>
</reference>
<dbReference type="CDD" id="cd00299">
    <property type="entry name" value="GST_C_family"/>
    <property type="match status" value="1"/>
</dbReference>
<keyword evidence="3" id="KW-0808">Transferase</keyword>
<dbReference type="GO" id="GO:0004364">
    <property type="term" value="F:glutathione transferase activity"/>
    <property type="evidence" value="ECO:0007669"/>
    <property type="project" value="UniProtKB-EC"/>
</dbReference>
<dbReference type="RefSeq" id="WP_209602727.1">
    <property type="nucleotide sequence ID" value="NZ_JAGILA010000004.1"/>
</dbReference>